<feature type="region of interest" description="Disordered" evidence="1">
    <location>
        <begin position="138"/>
        <end position="157"/>
    </location>
</feature>
<dbReference type="PROSITE" id="PS51819">
    <property type="entry name" value="VOC"/>
    <property type="match status" value="1"/>
</dbReference>
<comment type="caution">
    <text evidence="3">The sequence shown here is derived from an EMBL/GenBank/DDBJ whole genome shotgun (WGS) entry which is preliminary data.</text>
</comment>
<feature type="domain" description="VOC" evidence="2">
    <location>
        <begin position="11"/>
        <end position="136"/>
    </location>
</feature>
<dbReference type="RefSeq" id="WP_102609235.1">
    <property type="nucleotide sequence ID" value="NZ_CADIKD010000008.1"/>
</dbReference>
<dbReference type="SUPFAM" id="SSF54593">
    <property type="entry name" value="Glyoxalase/Bleomycin resistance protein/Dihydroxybiphenyl dioxygenase"/>
    <property type="match status" value="1"/>
</dbReference>
<gene>
    <name evidence="3" type="ORF">C0Z19_07850</name>
</gene>
<sequence length="157" mass="16977">MTSSVKPVPEGMHTVTPQLVCANAAEAIAFYTKALGATELFRMMGPTGKVAHAQIKIGNSVVMLTDESPDCGVAGPKTLKGTPVSLYVYVEDADKLFDRAVSAGSTVISPLADMFWGDRWGLVEDPYGHQWHIATHKSDPTPEQMQKAMAEMQPRKS</sequence>
<organism evidence="3 4">
    <name type="scientific">Trinickia soli</name>
    <dbReference type="NCBI Taxonomy" id="380675"/>
    <lineage>
        <taxon>Bacteria</taxon>
        <taxon>Pseudomonadati</taxon>
        <taxon>Pseudomonadota</taxon>
        <taxon>Betaproteobacteria</taxon>
        <taxon>Burkholderiales</taxon>
        <taxon>Burkholderiaceae</taxon>
        <taxon>Trinickia</taxon>
    </lineage>
</organism>
<proteinExistence type="predicted"/>
<keyword evidence="4" id="KW-1185">Reference proteome</keyword>
<dbReference type="Gene3D" id="3.30.720.110">
    <property type="match status" value="1"/>
</dbReference>
<dbReference type="Pfam" id="PF00903">
    <property type="entry name" value="Glyoxalase"/>
    <property type="match status" value="1"/>
</dbReference>
<dbReference type="Proteomes" id="UP000235347">
    <property type="component" value="Unassembled WGS sequence"/>
</dbReference>
<dbReference type="AlphaFoldDB" id="A0A2N7W9Q5"/>
<dbReference type="InterPro" id="IPR029068">
    <property type="entry name" value="Glyas_Bleomycin-R_OHBP_Dase"/>
</dbReference>
<evidence type="ECO:0000256" key="1">
    <source>
        <dbReference type="SAM" id="MobiDB-lite"/>
    </source>
</evidence>
<accession>A0A2N7W9Q5</accession>
<name>A0A2N7W9Q5_9BURK</name>
<evidence type="ECO:0000313" key="4">
    <source>
        <dbReference type="Proteomes" id="UP000235347"/>
    </source>
</evidence>
<dbReference type="CDD" id="cd07246">
    <property type="entry name" value="VOC_like"/>
    <property type="match status" value="1"/>
</dbReference>
<evidence type="ECO:0000259" key="2">
    <source>
        <dbReference type="PROSITE" id="PS51819"/>
    </source>
</evidence>
<evidence type="ECO:0000313" key="3">
    <source>
        <dbReference type="EMBL" id="PMS26140.1"/>
    </source>
</evidence>
<dbReference type="PANTHER" id="PTHR34109">
    <property type="entry name" value="BNAUNNG04460D PROTEIN-RELATED"/>
    <property type="match status" value="1"/>
</dbReference>
<dbReference type="PANTHER" id="PTHR34109:SF1">
    <property type="entry name" value="VOC DOMAIN-CONTAINING PROTEIN"/>
    <property type="match status" value="1"/>
</dbReference>
<dbReference type="EMBL" id="PNYB01000005">
    <property type="protein sequence ID" value="PMS26140.1"/>
    <property type="molecule type" value="Genomic_DNA"/>
</dbReference>
<reference evidence="3 4" key="1">
    <citation type="submission" date="2018-01" db="EMBL/GenBank/DDBJ databases">
        <title>Whole genome analyses suggest that Burkholderia sensu lato contains two further novel genera in the rhizoxinica-symbiotica group Mycetohabitans gen. nov., and Trinickia gen. nov.: implications for the evolution of diazotrophy and nodulation in the Burkholderiaceae.</title>
        <authorList>
            <person name="Estrada-de los Santos P."/>
            <person name="Palmer M."/>
            <person name="Chavez-Ramirez B."/>
            <person name="Beukes C."/>
            <person name="Steenkamp E.T."/>
            <person name="Hirsch A.M."/>
            <person name="Manyaka P."/>
            <person name="Maluk M."/>
            <person name="Lafos M."/>
            <person name="Crook M."/>
            <person name="Gross E."/>
            <person name="Simon M.F."/>
            <person name="Bueno dos Reis Junior F."/>
            <person name="Poole P.S."/>
            <person name="Venter S.N."/>
            <person name="James E.K."/>
        </authorList>
    </citation>
    <scope>NUCLEOTIDE SEQUENCE [LARGE SCALE GENOMIC DNA]</scope>
    <source>
        <strain evidence="3 4">GP25-8</strain>
    </source>
</reference>
<dbReference type="InterPro" id="IPR037523">
    <property type="entry name" value="VOC_core"/>
</dbReference>
<dbReference type="Gene3D" id="3.30.720.120">
    <property type="match status" value="1"/>
</dbReference>
<protein>
    <submittedName>
        <fullName evidence="3">Glyoxalase</fullName>
    </submittedName>
</protein>
<dbReference type="InterPro" id="IPR004360">
    <property type="entry name" value="Glyas_Fos-R_dOase_dom"/>
</dbReference>